<dbReference type="InterPro" id="IPR050469">
    <property type="entry name" value="Diguanylate_Cyclase"/>
</dbReference>
<proteinExistence type="predicted"/>
<dbReference type="InterPro" id="IPR029787">
    <property type="entry name" value="Nucleotide_cyclase"/>
</dbReference>
<dbReference type="InterPro" id="IPR043128">
    <property type="entry name" value="Rev_trsase/Diguanyl_cyclase"/>
</dbReference>
<dbReference type="PROSITE" id="PS50887">
    <property type="entry name" value="GGDEF"/>
    <property type="match status" value="1"/>
</dbReference>
<dbReference type="GO" id="GO:0052621">
    <property type="term" value="F:diguanylate cyclase activity"/>
    <property type="evidence" value="ECO:0007669"/>
    <property type="project" value="UniProtKB-EC"/>
</dbReference>
<comment type="catalytic activity">
    <reaction evidence="2">
        <text>2 GTP = 3',3'-c-di-GMP + 2 diphosphate</text>
        <dbReference type="Rhea" id="RHEA:24898"/>
        <dbReference type="ChEBI" id="CHEBI:33019"/>
        <dbReference type="ChEBI" id="CHEBI:37565"/>
        <dbReference type="ChEBI" id="CHEBI:58805"/>
        <dbReference type="EC" id="2.7.7.65"/>
    </reaction>
</comment>
<dbReference type="AlphaFoldDB" id="A0A6A8A3L4"/>
<evidence type="ECO:0000313" key="5">
    <source>
        <dbReference type="Proteomes" id="UP000435138"/>
    </source>
</evidence>
<evidence type="ECO:0000313" key="4">
    <source>
        <dbReference type="EMBL" id="MQY45513.1"/>
    </source>
</evidence>
<dbReference type="RefSeq" id="WP_153353042.1">
    <property type="nucleotide sequence ID" value="NZ_JAYKOO010000001.1"/>
</dbReference>
<keyword evidence="5" id="KW-1185">Reference proteome</keyword>
<dbReference type="SMART" id="SM00267">
    <property type="entry name" value="GGDEF"/>
    <property type="match status" value="1"/>
</dbReference>
<evidence type="ECO:0000256" key="1">
    <source>
        <dbReference type="ARBA" id="ARBA00012528"/>
    </source>
</evidence>
<reference evidence="4 5" key="1">
    <citation type="submission" date="2019-11" db="EMBL/GenBank/DDBJ databases">
        <title>Genome analysis of Rhizobacterium cereale a novel genus and species isolated from maize roots in North Spain.</title>
        <authorList>
            <person name="Menendez E."/>
            <person name="Flores-Felix J.D."/>
            <person name="Ramirez-Bahena M.-H."/>
            <person name="Igual J.M."/>
            <person name="Garcia-Fraile P."/>
            <person name="Peix A."/>
            <person name="Velazquez E."/>
        </authorList>
    </citation>
    <scope>NUCLEOTIDE SEQUENCE [LARGE SCALE GENOMIC DNA]</scope>
    <source>
        <strain evidence="4 5">RZME27</strain>
    </source>
</reference>
<accession>A0A6A8A3L4</accession>
<dbReference type="PANTHER" id="PTHR45138:SF9">
    <property type="entry name" value="DIGUANYLATE CYCLASE DGCM-RELATED"/>
    <property type="match status" value="1"/>
</dbReference>
<comment type="caution">
    <text evidence="4">The sequence shown here is derived from an EMBL/GenBank/DDBJ whole genome shotgun (WGS) entry which is preliminary data.</text>
</comment>
<dbReference type="Gene3D" id="3.30.70.270">
    <property type="match status" value="1"/>
</dbReference>
<evidence type="ECO:0000256" key="2">
    <source>
        <dbReference type="ARBA" id="ARBA00034247"/>
    </source>
</evidence>
<feature type="domain" description="GGDEF" evidence="3">
    <location>
        <begin position="205"/>
        <end position="340"/>
    </location>
</feature>
<organism evidence="4 5">
    <name type="scientific">Endobacterium cereale</name>
    <dbReference type="NCBI Taxonomy" id="2663029"/>
    <lineage>
        <taxon>Bacteria</taxon>
        <taxon>Pseudomonadati</taxon>
        <taxon>Pseudomonadota</taxon>
        <taxon>Alphaproteobacteria</taxon>
        <taxon>Hyphomicrobiales</taxon>
        <taxon>Rhizobiaceae</taxon>
        <taxon>Endobacterium</taxon>
    </lineage>
</organism>
<dbReference type="FunFam" id="3.30.70.270:FF:000001">
    <property type="entry name" value="Diguanylate cyclase domain protein"/>
    <property type="match status" value="1"/>
</dbReference>
<dbReference type="SUPFAM" id="SSF55073">
    <property type="entry name" value="Nucleotide cyclase"/>
    <property type="match status" value="1"/>
</dbReference>
<sequence>MNTATAQKAHASDLAGQIVYALRSMGVAPIPRNYQLFYEAYIGSNAQLSRDLVALGSRATQEELDHLADEYLGRPQAVVIERAHTRLASELDDVLRLIRQEQTSLESYNRLLEETASRISTKTHFSADLLSNAIDLLTAATGDTMAHGEKTVENVAQRSQEMDDVRKELDEYKRIANTDSLTRLSNRRAFDEKLASLFDDQMSLGVTALVLLDIDHFKRVNDTYGHPVGDKILATVASVIRSNVRKDVFVARTGGEEFAMVIQGQTAEEVLAVCERVRRALESRPFRNSRTGMDYGPVTISLGFSMAAQAEDPGQLYEQSDVALYLAKGNGRNRCQMFEDGMRKDYIGKGWLIYKK</sequence>
<name>A0A6A8A3L4_9HYPH</name>
<protein>
    <recommendedName>
        <fullName evidence="1">diguanylate cyclase</fullName>
        <ecNumber evidence="1">2.7.7.65</ecNumber>
    </recommendedName>
</protein>
<evidence type="ECO:0000259" key="3">
    <source>
        <dbReference type="PROSITE" id="PS50887"/>
    </source>
</evidence>
<dbReference type="EC" id="2.7.7.65" evidence="1"/>
<dbReference type="Pfam" id="PF00990">
    <property type="entry name" value="GGDEF"/>
    <property type="match status" value="1"/>
</dbReference>
<dbReference type="InterPro" id="IPR000160">
    <property type="entry name" value="GGDEF_dom"/>
</dbReference>
<dbReference type="NCBIfam" id="TIGR00254">
    <property type="entry name" value="GGDEF"/>
    <property type="match status" value="1"/>
</dbReference>
<dbReference type="CDD" id="cd01949">
    <property type="entry name" value="GGDEF"/>
    <property type="match status" value="1"/>
</dbReference>
<dbReference type="Proteomes" id="UP000435138">
    <property type="component" value="Unassembled WGS sequence"/>
</dbReference>
<dbReference type="EMBL" id="WIXI01000034">
    <property type="protein sequence ID" value="MQY45513.1"/>
    <property type="molecule type" value="Genomic_DNA"/>
</dbReference>
<dbReference type="PANTHER" id="PTHR45138">
    <property type="entry name" value="REGULATORY COMPONENTS OF SENSORY TRANSDUCTION SYSTEM"/>
    <property type="match status" value="1"/>
</dbReference>
<gene>
    <name evidence="4" type="ORF">GAO09_05480</name>
</gene>